<name>A0A6P2C6Z8_9ACTN</name>
<accession>A0A6P2C6Z8</accession>
<protein>
    <submittedName>
        <fullName evidence="2">Uncharacterized protein</fullName>
    </submittedName>
</protein>
<feature type="transmembrane region" description="Helical" evidence="1">
    <location>
        <begin position="68"/>
        <end position="90"/>
    </location>
</feature>
<dbReference type="RefSeq" id="WP_145851939.1">
    <property type="nucleotide sequence ID" value="NZ_RPFW01000001.1"/>
</dbReference>
<evidence type="ECO:0000313" key="3">
    <source>
        <dbReference type="Proteomes" id="UP000460272"/>
    </source>
</evidence>
<dbReference type="EMBL" id="RPFW01000001">
    <property type="protein sequence ID" value="TVZ07184.1"/>
    <property type="molecule type" value="Genomic_DNA"/>
</dbReference>
<keyword evidence="1" id="KW-1133">Transmembrane helix</keyword>
<proteinExistence type="predicted"/>
<feature type="transmembrane region" description="Helical" evidence="1">
    <location>
        <begin position="102"/>
        <end position="122"/>
    </location>
</feature>
<reference evidence="2 3" key="1">
    <citation type="submission" date="2018-11" db="EMBL/GenBank/DDBJ databases">
        <title>Trebonia kvetii gen.nov., sp.nov., a novel acidophilic actinobacterium, and proposal of the new actinobacterial family Treboniaceae fam. nov.</title>
        <authorList>
            <person name="Rapoport D."/>
            <person name="Sagova-Mareckova M."/>
            <person name="Sedlacek I."/>
            <person name="Provaznik J."/>
            <person name="Kralova S."/>
            <person name="Pavlinic D."/>
            <person name="Benes V."/>
            <person name="Kopecky J."/>
        </authorList>
    </citation>
    <scope>NUCLEOTIDE SEQUENCE [LARGE SCALE GENOMIC DNA]</scope>
    <source>
        <strain evidence="2 3">15Tr583</strain>
    </source>
</reference>
<keyword evidence="3" id="KW-1185">Reference proteome</keyword>
<evidence type="ECO:0000313" key="2">
    <source>
        <dbReference type="EMBL" id="TVZ07184.1"/>
    </source>
</evidence>
<gene>
    <name evidence="2" type="ORF">EAS64_07740</name>
</gene>
<dbReference type="OrthoDB" id="3854630at2"/>
<dbReference type="AlphaFoldDB" id="A0A6P2C6Z8"/>
<keyword evidence="1" id="KW-0812">Transmembrane</keyword>
<sequence length="221" mass="23383">MTAAPVLKPPAAPAGTARRLPGGIRLTWLHLRTRRVPAGVVALAVCGAVLHAALRWNWTFDSGPYAQQVPMIIEAGAAAVIAVTAHSPFGEQERAAGWWLPFLRLFAALALTGIAILALQLGATGQSLNAGVLVLARNVIGFTGLGLACSLVTGGLLAWTLPLGYMMFCQYALLESWRAPWAWAVRLPADRGAWIATSLVLAAGLLLFTVRGPRTRLSDDS</sequence>
<feature type="transmembrane region" description="Helical" evidence="1">
    <location>
        <begin position="193"/>
        <end position="210"/>
    </location>
</feature>
<keyword evidence="1" id="KW-0472">Membrane</keyword>
<evidence type="ECO:0000256" key="1">
    <source>
        <dbReference type="SAM" id="Phobius"/>
    </source>
</evidence>
<organism evidence="2 3">
    <name type="scientific">Trebonia kvetii</name>
    <dbReference type="NCBI Taxonomy" id="2480626"/>
    <lineage>
        <taxon>Bacteria</taxon>
        <taxon>Bacillati</taxon>
        <taxon>Actinomycetota</taxon>
        <taxon>Actinomycetes</taxon>
        <taxon>Streptosporangiales</taxon>
        <taxon>Treboniaceae</taxon>
        <taxon>Trebonia</taxon>
    </lineage>
</organism>
<dbReference type="Proteomes" id="UP000460272">
    <property type="component" value="Unassembled WGS sequence"/>
</dbReference>
<feature type="transmembrane region" description="Helical" evidence="1">
    <location>
        <begin position="36"/>
        <end position="56"/>
    </location>
</feature>
<comment type="caution">
    <text evidence="2">The sequence shown here is derived from an EMBL/GenBank/DDBJ whole genome shotgun (WGS) entry which is preliminary data.</text>
</comment>